<feature type="coiled-coil region" evidence="1">
    <location>
        <begin position="76"/>
        <end position="103"/>
    </location>
</feature>
<sequence>MLIALGLEPEAEAVYRALLERREEGVAQLSGRLGLTEPQVRGALDRLSELSLVRGSYEAPGRLYAVSPEVGLEVLLARQQAELAAQQQRIDASRAAAAQLIAEHAAVRPAEGPGVEQLAGLDAIRDRLVRLTRQVRQEVMTFAPDGEHTAESIAAARPLNEELLGRGVRIRSVHLDSVRNSPHTQEYLEWLAERGGRVRTVATLPLRMIIIDRTHAVIPADSENSAAGAVVLSGQGTLVALCALFETVWQAARRIGDSERRGPGELTDTEEAAVKLLAEGYTDEAIAKRLGVSPRTARRVAGGLMHRLDARSRFEAGVRAVQSGWIR</sequence>
<reference evidence="3 4" key="1">
    <citation type="submission" date="2016-10" db="EMBL/GenBank/DDBJ databases">
        <authorList>
            <person name="de Groot N.N."/>
        </authorList>
    </citation>
    <scope>NUCLEOTIDE SEQUENCE [LARGE SCALE GENOMIC DNA]</scope>
    <source>
        <strain evidence="3 4">CGMCC 4.2022</strain>
    </source>
</reference>
<proteinExistence type="predicted"/>
<dbReference type="Proteomes" id="UP000199341">
    <property type="component" value="Unassembled WGS sequence"/>
</dbReference>
<dbReference type="SUPFAM" id="SSF46785">
    <property type="entry name" value="Winged helix' DNA-binding domain"/>
    <property type="match status" value="1"/>
</dbReference>
<evidence type="ECO:0000256" key="1">
    <source>
        <dbReference type="SAM" id="Coils"/>
    </source>
</evidence>
<dbReference type="InterPro" id="IPR051797">
    <property type="entry name" value="TrmB-like"/>
</dbReference>
<dbReference type="STRING" id="310781.SAMN05216259_10965"/>
<feature type="domain" description="HTH luxR-type" evidence="2">
    <location>
        <begin position="259"/>
        <end position="324"/>
    </location>
</feature>
<dbReference type="SMART" id="SM00421">
    <property type="entry name" value="HTH_LUXR"/>
    <property type="match status" value="1"/>
</dbReference>
<keyword evidence="3" id="KW-0371">Homeobox</keyword>
<evidence type="ECO:0000259" key="2">
    <source>
        <dbReference type="PROSITE" id="PS50043"/>
    </source>
</evidence>
<dbReference type="InterPro" id="IPR036390">
    <property type="entry name" value="WH_DNA-bd_sf"/>
</dbReference>
<evidence type="ECO:0000313" key="3">
    <source>
        <dbReference type="EMBL" id="SDO33442.1"/>
    </source>
</evidence>
<evidence type="ECO:0000313" key="4">
    <source>
        <dbReference type="Proteomes" id="UP000199341"/>
    </source>
</evidence>
<dbReference type="InterPro" id="IPR016032">
    <property type="entry name" value="Sig_transdc_resp-reg_C-effctor"/>
</dbReference>
<dbReference type="InterPro" id="IPR000792">
    <property type="entry name" value="Tscrpt_reg_LuxR_C"/>
</dbReference>
<dbReference type="GO" id="GO:0003677">
    <property type="term" value="F:DNA binding"/>
    <property type="evidence" value="ECO:0007669"/>
    <property type="project" value="UniProtKB-KW"/>
</dbReference>
<accession>A0A1H0IQ37</accession>
<gene>
    <name evidence="3" type="ORF">SAMN05216259_10965</name>
</gene>
<dbReference type="EMBL" id="FNIE01000009">
    <property type="protein sequence ID" value="SDO33442.1"/>
    <property type="molecule type" value="Genomic_DNA"/>
</dbReference>
<dbReference type="OrthoDB" id="4266042at2"/>
<dbReference type="Gene3D" id="1.10.10.10">
    <property type="entry name" value="Winged helix-like DNA-binding domain superfamily/Winged helix DNA-binding domain"/>
    <property type="match status" value="2"/>
</dbReference>
<organism evidence="3 4">
    <name type="scientific">Actinacidiphila guanduensis</name>
    <dbReference type="NCBI Taxonomy" id="310781"/>
    <lineage>
        <taxon>Bacteria</taxon>
        <taxon>Bacillati</taxon>
        <taxon>Actinomycetota</taxon>
        <taxon>Actinomycetes</taxon>
        <taxon>Kitasatosporales</taxon>
        <taxon>Streptomycetaceae</taxon>
        <taxon>Actinacidiphila</taxon>
    </lineage>
</organism>
<dbReference type="CDD" id="cd06170">
    <property type="entry name" value="LuxR_C_like"/>
    <property type="match status" value="1"/>
</dbReference>
<dbReference type="Pfam" id="PF13384">
    <property type="entry name" value="HTH_23"/>
    <property type="match status" value="1"/>
</dbReference>
<dbReference type="PROSITE" id="PS50043">
    <property type="entry name" value="HTH_LUXR_2"/>
    <property type="match status" value="1"/>
</dbReference>
<keyword evidence="4" id="KW-1185">Reference proteome</keyword>
<dbReference type="PANTHER" id="PTHR34293:SF1">
    <property type="entry name" value="HTH-TYPE TRANSCRIPTIONAL REGULATOR TRMBL2"/>
    <property type="match status" value="1"/>
</dbReference>
<protein>
    <submittedName>
        <fullName evidence="3">Homeodomain-like domain-containing protein</fullName>
    </submittedName>
</protein>
<keyword evidence="3" id="KW-0238">DNA-binding</keyword>
<name>A0A1H0IQ37_9ACTN</name>
<dbReference type="PANTHER" id="PTHR34293">
    <property type="entry name" value="HTH-TYPE TRANSCRIPTIONAL REGULATOR TRMBL2"/>
    <property type="match status" value="1"/>
</dbReference>
<dbReference type="GO" id="GO:0006355">
    <property type="term" value="P:regulation of DNA-templated transcription"/>
    <property type="evidence" value="ECO:0007669"/>
    <property type="project" value="InterPro"/>
</dbReference>
<dbReference type="RefSeq" id="WP_093785982.1">
    <property type="nucleotide sequence ID" value="NZ_FNIE01000009.1"/>
</dbReference>
<dbReference type="SUPFAM" id="SSF46894">
    <property type="entry name" value="C-terminal effector domain of the bipartite response regulators"/>
    <property type="match status" value="1"/>
</dbReference>
<keyword evidence="1" id="KW-0175">Coiled coil</keyword>
<dbReference type="AlphaFoldDB" id="A0A1H0IQ37"/>
<dbReference type="InterPro" id="IPR036388">
    <property type="entry name" value="WH-like_DNA-bd_sf"/>
</dbReference>